<evidence type="ECO:0000256" key="1">
    <source>
        <dbReference type="SAM" id="Coils"/>
    </source>
</evidence>
<dbReference type="Pfam" id="PF13454">
    <property type="entry name" value="NAD_binding_9"/>
    <property type="match status" value="1"/>
</dbReference>
<dbReference type="PANTHER" id="PTHR40254:SF1">
    <property type="entry name" value="BLR0577 PROTEIN"/>
    <property type="match status" value="1"/>
</dbReference>
<reference evidence="3 4" key="1">
    <citation type="submission" date="2022-11" db="EMBL/GenBank/DDBJ databases">
        <title>Study of microbial diversity in lake waters.</title>
        <authorList>
            <person name="Zhang J."/>
        </authorList>
    </citation>
    <scope>NUCLEOTIDE SEQUENCE [LARGE SCALE GENOMIC DNA]</scope>
    <source>
        <strain evidence="3 4">DT12</strain>
    </source>
</reference>
<name>A0ABT3X5Q1_9BACL</name>
<proteinExistence type="predicted"/>
<dbReference type="InterPro" id="IPR036188">
    <property type="entry name" value="FAD/NAD-bd_sf"/>
</dbReference>
<evidence type="ECO:0000313" key="3">
    <source>
        <dbReference type="EMBL" id="MCX7570910.1"/>
    </source>
</evidence>
<dbReference type="RefSeq" id="WP_267152156.1">
    <property type="nucleotide sequence ID" value="NZ_JAPMLT010000007.1"/>
</dbReference>
<dbReference type="Proteomes" id="UP001208017">
    <property type="component" value="Unassembled WGS sequence"/>
</dbReference>
<keyword evidence="4" id="KW-1185">Reference proteome</keyword>
<comment type="caution">
    <text evidence="3">The sequence shown here is derived from an EMBL/GenBank/DDBJ whole genome shotgun (WGS) entry which is preliminary data.</text>
</comment>
<dbReference type="PANTHER" id="PTHR40254">
    <property type="entry name" value="BLR0577 PROTEIN"/>
    <property type="match status" value="1"/>
</dbReference>
<dbReference type="InterPro" id="IPR052189">
    <property type="entry name" value="L-asp_N-monooxygenase_NS-form"/>
</dbReference>
<sequence>MNESLKVAIIGSGPRGMSVLERMAAHLIEADNGEPVEIFLIDDVNIGTGRIWKTDQSHFLLMNTIAPEVSAFSGFWDGGEVRPGNGPSFAQWWQTHRDDYSEYGGYGPRAIYGEYLLFVLATVERTLPPAVTLHKVTARVDSLDELDASQLLHLSTGRTLEVHRTVLATGHPVNETSGHESTMEEFAARTPGVSYLKGDSVASMDFSSIEPGQHVGIMGMGLTFYDLMSELTMGRGGKFSKNDDGSMTYHPSGREPRIFAGSRSGLPVQMRGLNQKPFDYEYQHAIFTVERALMIRERGDVYFHRDVLPLLEAEMTLVYAETKLRLEKGEEEAQKLRNLVLEHQVQTVEGVMMLAHTLGVPYPVGVNLYQLGYPFKGCTFSSPESFKKMMLSVLETDYAEAMKGNVNSPIKAALDVIRSTRHIIRLFVDFGGLNPESHREEFLKKFNPVCNALSAGPPAFRSLQLQALIRADILTVVGPSIKFEPSETSPCIKMYSPSVLDSTVEVKTVIDARVPNPNLYHDTSTLTRSLIESGIYTQFVNGADDALFETGGVNVTQSPFHPIRHDQTVADRLYVIGIPTEHTRWFMQSGSSRPNKWNDLMVDANAIAADILQRGKGDANADQDQHYAIARTL</sequence>
<gene>
    <name evidence="3" type="ORF">OS242_13250</name>
</gene>
<dbReference type="SUPFAM" id="SSF51905">
    <property type="entry name" value="FAD/NAD(P)-binding domain"/>
    <property type="match status" value="1"/>
</dbReference>
<keyword evidence="1" id="KW-0175">Coiled coil</keyword>
<evidence type="ECO:0000259" key="2">
    <source>
        <dbReference type="Pfam" id="PF13454"/>
    </source>
</evidence>
<feature type="coiled-coil region" evidence="1">
    <location>
        <begin position="319"/>
        <end position="346"/>
    </location>
</feature>
<accession>A0ABT3X5Q1</accession>
<dbReference type="EMBL" id="JAPMLT010000007">
    <property type="protein sequence ID" value="MCX7570910.1"/>
    <property type="molecule type" value="Genomic_DNA"/>
</dbReference>
<feature type="domain" description="FAD-dependent urate hydroxylase HpyO/Asp monooxygenase CreE-like FAD/NAD(P)-binding" evidence="2">
    <location>
        <begin position="8"/>
        <end position="171"/>
    </location>
</feature>
<evidence type="ECO:0000313" key="4">
    <source>
        <dbReference type="Proteomes" id="UP001208017"/>
    </source>
</evidence>
<protein>
    <submittedName>
        <fullName evidence="3">FAD/NAD(P)-binding protein</fullName>
    </submittedName>
</protein>
<dbReference type="InterPro" id="IPR038732">
    <property type="entry name" value="HpyO/CreE_NAD-binding"/>
</dbReference>
<organism evidence="3 4">
    <name type="scientific">Tumebacillus lacus</name>
    <dbReference type="NCBI Taxonomy" id="2995335"/>
    <lineage>
        <taxon>Bacteria</taxon>
        <taxon>Bacillati</taxon>
        <taxon>Bacillota</taxon>
        <taxon>Bacilli</taxon>
        <taxon>Bacillales</taxon>
        <taxon>Alicyclobacillaceae</taxon>
        <taxon>Tumebacillus</taxon>
    </lineage>
</organism>